<organism evidence="1">
    <name type="scientific">Phytophthora nicotianae</name>
    <name type="common">Potato buckeye rot agent</name>
    <name type="synonym">Phytophthora parasitica</name>
    <dbReference type="NCBI Taxonomy" id="4792"/>
    <lineage>
        <taxon>Eukaryota</taxon>
        <taxon>Sar</taxon>
        <taxon>Stramenopiles</taxon>
        <taxon>Oomycota</taxon>
        <taxon>Peronosporomycetes</taxon>
        <taxon>Peronosporales</taxon>
        <taxon>Peronosporaceae</taxon>
        <taxon>Phytophthora</taxon>
    </lineage>
</organism>
<name>W2LN33_PHYNI</name>
<reference evidence="1" key="1">
    <citation type="submission" date="2013-11" db="EMBL/GenBank/DDBJ databases">
        <title>The Genome Sequence of Phytophthora parasitica CHvinca01.</title>
        <authorList>
            <consortium name="The Broad Institute Genomics Platform"/>
            <person name="Russ C."/>
            <person name="Tyler B."/>
            <person name="Panabieres F."/>
            <person name="Shan W."/>
            <person name="Tripathy S."/>
            <person name="Grunwald N."/>
            <person name="Machado M."/>
            <person name="Johnson C.S."/>
            <person name="Arredondo F."/>
            <person name="Hong C."/>
            <person name="Coffey M."/>
            <person name="Young S.K."/>
            <person name="Zeng Q."/>
            <person name="Gargeya S."/>
            <person name="Fitzgerald M."/>
            <person name="Abouelleil A."/>
            <person name="Alvarado L."/>
            <person name="Chapman S.B."/>
            <person name="Gainer-Dewar J."/>
            <person name="Goldberg J."/>
            <person name="Griggs A."/>
            <person name="Gujja S."/>
            <person name="Hansen M."/>
            <person name="Howarth C."/>
            <person name="Imamovic A."/>
            <person name="Ireland A."/>
            <person name="Larimer J."/>
            <person name="McCowan C."/>
            <person name="Murphy C."/>
            <person name="Pearson M."/>
            <person name="Poon T.W."/>
            <person name="Priest M."/>
            <person name="Roberts A."/>
            <person name="Saif S."/>
            <person name="Shea T."/>
            <person name="Sykes S."/>
            <person name="Wortman J."/>
            <person name="Nusbaum C."/>
            <person name="Birren B."/>
        </authorList>
    </citation>
    <scope>NUCLEOTIDE SEQUENCE [LARGE SCALE GENOMIC DNA]</scope>
    <source>
        <strain evidence="1">CHvinca01</strain>
    </source>
</reference>
<proteinExistence type="predicted"/>
<accession>W2LN33</accession>
<sequence>MQPSADSQERRSNLARSLVRRFLPKAHFNRRLQASTAVVEFVNRSSARPVSFVGLQLTHKSAKPVQPSVGLEADTQVRRVLVRPVVQSVDVGVAYQHHLRSVRQFSK</sequence>
<dbReference type="AlphaFoldDB" id="W2LN33"/>
<dbReference type="EMBL" id="KI678447">
    <property type="protein sequence ID" value="ETL98923.1"/>
    <property type="molecule type" value="Genomic_DNA"/>
</dbReference>
<protein>
    <submittedName>
        <fullName evidence="1">Uncharacterized protein</fullName>
    </submittedName>
</protein>
<gene>
    <name evidence="1" type="ORF">L917_04105</name>
</gene>
<dbReference type="Proteomes" id="UP000054423">
    <property type="component" value="Unassembled WGS sequence"/>
</dbReference>
<evidence type="ECO:0000313" key="1">
    <source>
        <dbReference type="EMBL" id="ETL98923.1"/>
    </source>
</evidence>